<dbReference type="PROSITE" id="PS51462">
    <property type="entry name" value="NUDIX"/>
    <property type="match status" value="1"/>
</dbReference>
<evidence type="ECO:0000313" key="2">
    <source>
        <dbReference type="EMBL" id="OIQ92335.1"/>
    </source>
</evidence>
<name>A0A1J5RK16_9ZZZZ</name>
<sequence>MDANVKAGQNPEELFDVVDERDAVIGRATRREVHARNLLHRAIHVLVFDSHGRIFLQKRSMSKDSAPGAWCSSCSGHLDAGEDYDTATVRELREEIGIAVSEPPQRWLRLRACAETGWEFVWIYRLVHEGPFTLDPAEIDRGEWFSTAEVSRGVLDRPDDYAESFRYLWPRVALEIGE</sequence>
<proteinExistence type="predicted"/>
<dbReference type="CDD" id="cd04692">
    <property type="entry name" value="NUDIX_Hydrolase"/>
    <property type="match status" value="1"/>
</dbReference>
<dbReference type="InterPro" id="IPR000086">
    <property type="entry name" value="NUDIX_hydrolase_dom"/>
</dbReference>
<dbReference type="EC" id="3.6.-.-" evidence="2"/>
<dbReference type="SUPFAM" id="SSF55811">
    <property type="entry name" value="Nudix"/>
    <property type="match status" value="1"/>
</dbReference>
<dbReference type="Gene3D" id="3.90.79.10">
    <property type="entry name" value="Nucleoside Triphosphate Pyrophosphohydrolase"/>
    <property type="match status" value="1"/>
</dbReference>
<organism evidence="2">
    <name type="scientific">mine drainage metagenome</name>
    <dbReference type="NCBI Taxonomy" id="410659"/>
    <lineage>
        <taxon>unclassified sequences</taxon>
        <taxon>metagenomes</taxon>
        <taxon>ecological metagenomes</taxon>
    </lineage>
</organism>
<dbReference type="AlphaFoldDB" id="A0A1J5RK16"/>
<reference evidence="2" key="1">
    <citation type="submission" date="2016-10" db="EMBL/GenBank/DDBJ databases">
        <title>Sequence of Gallionella enrichment culture.</title>
        <authorList>
            <person name="Poehlein A."/>
            <person name="Muehling M."/>
            <person name="Daniel R."/>
        </authorList>
    </citation>
    <scope>NUCLEOTIDE SEQUENCE</scope>
</reference>
<dbReference type="PANTHER" id="PTHR10885">
    <property type="entry name" value="ISOPENTENYL-DIPHOSPHATE DELTA-ISOMERASE"/>
    <property type="match status" value="1"/>
</dbReference>
<dbReference type="InterPro" id="IPR015797">
    <property type="entry name" value="NUDIX_hydrolase-like_dom_sf"/>
</dbReference>
<keyword evidence="2" id="KW-0378">Hydrolase</keyword>
<dbReference type="Pfam" id="PF00293">
    <property type="entry name" value="NUDIX"/>
    <property type="match status" value="1"/>
</dbReference>
<accession>A0A1J5RK16</accession>
<dbReference type="GO" id="GO:0016787">
    <property type="term" value="F:hydrolase activity"/>
    <property type="evidence" value="ECO:0007669"/>
    <property type="project" value="UniProtKB-KW"/>
</dbReference>
<dbReference type="EMBL" id="MLJW01000235">
    <property type="protein sequence ID" value="OIQ92335.1"/>
    <property type="molecule type" value="Genomic_DNA"/>
</dbReference>
<protein>
    <submittedName>
        <fullName evidence="2">Putative nudix hydrolase YfcD</fullName>
        <ecNumber evidence="2">3.6.-.-</ecNumber>
    </submittedName>
</protein>
<gene>
    <name evidence="2" type="primary">yfcD</name>
    <name evidence="2" type="ORF">GALL_257700</name>
</gene>
<dbReference type="PANTHER" id="PTHR10885:SF0">
    <property type="entry name" value="ISOPENTENYL-DIPHOSPHATE DELTA-ISOMERASE"/>
    <property type="match status" value="1"/>
</dbReference>
<comment type="caution">
    <text evidence="2">The sequence shown here is derived from an EMBL/GenBank/DDBJ whole genome shotgun (WGS) entry which is preliminary data.</text>
</comment>
<evidence type="ECO:0000259" key="1">
    <source>
        <dbReference type="PROSITE" id="PS51462"/>
    </source>
</evidence>
<feature type="domain" description="Nudix hydrolase" evidence="1">
    <location>
        <begin position="38"/>
        <end position="167"/>
    </location>
</feature>